<evidence type="ECO:0000256" key="6">
    <source>
        <dbReference type="SAM" id="MobiDB-lite"/>
    </source>
</evidence>
<reference evidence="8" key="3">
    <citation type="submission" date="2025-09" db="UniProtKB">
        <authorList>
            <consortium name="Ensembl"/>
        </authorList>
    </citation>
    <scope>IDENTIFICATION</scope>
</reference>
<dbReference type="GO" id="GO:0000981">
    <property type="term" value="F:DNA-binding transcription factor activity, RNA polymerase II-specific"/>
    <property type="evidence" value="ECO:0007669"/>
    <property type="project" value="TreeGrafter"/>
</dbReference>
<dbReference type="SMART" id="SM00355">
    <property type="entry name" value="ZnF_C2H2"/>
    <property type="match status" value="3"/>
</dbReference>
<feature type="compositionally biased region" description="Low complexity" evidence="6">
    <location>
        <begin position="150"/>
        <end position="169"/>
    </location>
</feature>
<dbReference type="OrthoDB" id="8197458at2759"/>
<reference evidence="8" key="2">
    <citation type="submission" date="2025-08" db="UniProtKB">
        <authorList>
            <consortium name="Ensembl"/>
        </authorList>
    </citation>
    <scope>IDENTIFICATION</scope>
</reference>
<accession>A0A674H2R8</accession>
<dbReference type="Ensembl" id="ENSTGUT00000038587.1">
    <property type="protein sequence ID" value="ENSTGUP00000029104.1"/>
    <property type="gene ID" value="ENSTGUG00000023104.1"/>
</dbReference>
<evidence type="ECO:0000259" key="7">
    <source>
        <dbReference type="PROSITE" id="PS50157"/>
    </source>
</evidence>
<dbReference type="Pfam" id="PF00096">
    <property type="entry name" value="zf-C2H2"/>
    <property type="match status" value="2"/>
</dbReference>
<gene>
    <name evidence="8" type="primary">EGR4</name>
</gene>
<feature type="domain" description="C2H2-type" evidence="7">
    <location>
        <begin position="561"/>
        <end position="590"/>
    </location>
</feature>
<keyword evidence="3 5" id="KW-0863">Zinc-finger</keyword>
<dbReference type="PROSITE" id="PS00028">
    <property type="entry name" value="ZINC_FINGER_C2H2_1"/>
    <property type="match status" value="3"/>
</dbReference>
<dbReference type="GO" id="GO:0008270">
    <property type="term" value="F:zinc ion binding"/>
    <property type="evidence" value="ECO:0007669"/>
    <property type="project" value="UniProtKB-KW"/>
</dbReference>
<dbReference type="Proteomes" id="UP000007754">
    <property type="component" value="Chromosome 4"/>
</dbReference>
<dbReference type="CTD" id="1961"/>
<feature type="compositionally biased region" description="Basic and acidic residues" evidence="6">
    <location>
        <begin position="108"/>
        <end position="123"/>
    </location>
</feature>
<dbReference type="OMA" id="KHEMEFS"/>
<dbReference type="GeneTree" id="ENSGT00940000162199"/>
<evidence type="ECO:0000256" key="5">
    <source>
        <dbReference type="PROSITE-ProRule" id="PRU00042"/>
    </source>
</evidence>
<sequence>MAAAEGRSSPAPAIKGAAGRERRVSARAAPPPGPACPPPALPPQRPRAPAPAPPPCPEHPQHHLQGPRPPPRHPRPAPSTPSITCRVPGPRPEHPRSGPGSPSVARLIPERRSDRCGHPERSRPAPGSPRASSGSPGAPPLSIQRLSPGIPRLSPSASRLSPSIPGSSQPCPPAPAASPGKMLNVVDFSCPDPLYSKYEESCEMKSGELQGLGQPEQQLLAEADFLGGELLGVPGSGGAVDYSLLGSQPSPSLSYTGSFFIKAVPEHPQDQESLFNLMSGILGISPFASPEGHQRHLDALYPCPEVAQGQLDLYPSCQPEMSGPIPEPGYGSFPAAEGAQPLPAQPALGNASQCFFQPKLPDSKQDIKLSPGSPPLDKFKAACGPWEPLSPQQQQPYLPAAFHPAEAFPATEGGPGLFHPLGPKLESVLAASCQPELGSLAEEPACFGAPLGFGCEPDNFPARGDFADGKMHNLPAPLMPDFDASLAQPEVLPGLMSSAELLHPHPSPSVPPTDFLGHPTPSSLPSLLPPAAPAPAEPRKKPRRSKCSSKCFCPKPHEKAFACPVENCIRSFARSDELNRHLRIHTGHKPFQCRICLRNFSRSDHLTTHIRTHTGEKPFSCDTCGRRFARSDEKKRHSKVHLKQKARSEEKLKGLGFFSVGLSFGAL</sequence>
<dbReference type="PANTHER" id="PTHR23235">
    <property type="entry name" value="KRUEPPEL-LIKE TRANSCRIPTION FACTOR"/>
    <property type="match status" value="1"/>
</dbReference>
<dbReference type="KEGG" id="tgu:115494835"/>
<keyword evidence="9" id="KW-1185">Reference proteome</keyword>
<keyword evidence="2" id="KW-0677">Repeat</keyword>
<keyword evidence="4" id="KW-0862">Zinc</keyword>
<name>A0A674H2R8_TAEGU</name>
<reference evidence="8 9" key="1">
    <citation type="journal article" date="2010" name="Nature">
        <title>The genome of a songbird.</title>
        <authorList>
            <person name="Warren W.C."/>
            <person name="Clayton D.F."/>
            <person name="Ellegren H."/>
            <person name="Arnold A.P."/>
            <person name="Hillier L.W."/>
            <person name="Kunstner A."/>
            <person name="Searle S."/>
            <person name="White S."/>
            <person name="Vilella A.J."/>
            <person name="Fairley S."/>
            <person name="Heger A."/>
            <person name="Kong L."/>
            <person name="Ponting C.P."/>
            <person name="Jarvis E.D."/>
            <person name="Mello C.V."/>
            <person name="Minx P."/>
            <person name="Lovell P."/>
            <person name="Velho T.A."/>
            <person name="Ferris M."/>
            <person name="Balakrishnan C.N."/>
            <person name="Sinha S."/>
            <person name="Blatti C."/>
            <person name="London S.E."/>
            <person name="Li Y."/>
            <person name="Lin Y.C."/>
            <person name="George J."/>
            <person name="Sweedler J."/>
            <person name="Southey B."/>
            <person name="Gunaratne P."/>
            <person name="Watson M."/>
            <person name="Nam K."/>
            <person name="Backstrom N."/>
            <person name="Smeds L."/>
            <person name="Nabholz B."/>
            <person name="Itoh Y."/>
            <person name="Whitney O."/>
            <person name="Pfenning A.R."/>
            <person name="Howard J."/>
            <person name="Volker M."/>
            <person name="Skinner B.M."/>
            <person name="Griffin D.K."/>
            <person name="Ye L."/>
            <person name="McLaren W.M."/>
            <person name="Flicek P."/>
            <person name="Quesada V."/>
            <person name="Velasco G."/>
            <person name="Lopez-Otin C."/>
            <person name="Puente X.S."/>
            <person name="Olender T."/>
            <person name="Lancet D."/>
            <person name="Smit A.F."/>
            <person name="Hubley R."/>
            <person name="Konkel M.K."/>
            <person name="Walker J.A."/>
            <person name="Batzer M.A."/>
            <person name="Gu W."/>
            <person name="Pollock D.D."/>
            <person name="Chen L."/>
            <person name="Cheng Z."/>
            <person name="Eichler E.E."/>
            <person name="Stapley J."/>
            <person name="Slate J."/>
            <person name="Ekblom R."/>
            <person name="Birkhead T."/>
            <person name="Burke T."/>
            <person name="Burt D."/>
            <person name="Scharff C."/>
            <person name="Adam I."/>
            <person name="Richard H."/>
            <person name="Sultan M."/>
            <person name="Soldatov A."/>
            <person name="Lehrach H."/>
            <person name="Edwards S.V."/>
            <person name="Yang S.P."/>
            <person name="Li X."/>
            <person name="Graves T."/>
            <person name="Fulton L."/>
            <person name="Nelson J."/>
            <person name="Chinwalla A."/>
            <person name="Hou S."/>
            <person name="Mardis E.R."/>
            <person name="Wilson R.K."/>
        </authorList>
    </citation>
    <scope>NUCLEOTIDE SEQUENCE [LARGE SCALE GENOMIC DNA]</scope>
</reference>
<evidence type="ECO:0000256" key="3">
    <source>
        <dbReference type="ARBA" id="ARBA00022771"/>
    </source>
</evidence>
<dbReference type="InterPro" id="IPR036236">
    <property type="entry name" value="Znf_C2H2_sf"/>
</dbReference>
<feature type="compositionally biased region" description="Pro residues" evidence="6">
    <location>
        <begin position="527"/>
        <end position="536"/>
    </location>
</feature>
<evidence type="ECO:0000256" key="1">
    <source>
        <dbReference type="ARBA" id="ARBA00022723"/>
    </source>
</evidence>
<dbReference type="Gene3D" id="3.30.160.60">
    <property type="entry name" value="Classic Zinc Finger"/>
    <property type="match status" value="3"/>
</dbReference>
<evidence type="ECO:0000313" key="9">
    <source>
        <dbReference type="Proteomes" id="UP000007754"/>
    </source>
</evidence>
<dbReference type="FunFam" id="3.30.160.60:FF:000515">
    <property type="entry name" value="early growth response protein 4"/>
    <property type="match status" value="1"/>
</dbReference>
<protein>
    <submittedName>
        <fullName evidence="8">Early growth response 4</fullName>
    </submittedName>
</protein>
<feature type="compositionally biased region" description="Pro residues" evidence="6">
    <location>
        <begin position="29"/>
        <end position="58"/>
    </location>
</feature>
<feature type="region of interest" description="Disordered" evidence="6">
    <location>
        <begin position="499"/>
        <end position="546"/>
    </location>
</feature>
<proteinExistence type="predicted"/>
<dbReference type="PROSITE" id="PS50157">
    <property type="entry name" value="ZINC_FINGER_C2H2_2"/>
    <property type="match status" value="3"/>
</dbReference>
<dbReference type="InParanoid" id="A0A674H2R8"/>
<feature type="domain" description="C2H2-type" evidence="7">
    <location>
        <begin position="619"/>
        <end position="646"/>
    </location>
</feature>
<evidence type="ECO:0000256" key="2">
    <source>
        <dbReference type="ARBA" id="ARBA00022737"/>
    </source>
</evidence>
<feature type="region of interest" description="Disordered" evidence="6">
    <location>
        <begin position="1"/>
        <end position="178"/>
    </location>
</feature>
<dbReference type="SUPFAM" id="SSF57667">
    <property type="entry name" value="beta-beta-alpha zinc fingers"/>
    <property type="match status" value="2"/>
</dbReference>
<dbReference type="InterPro" id="IPR013087">
    <property type="entry name" value="Znf_C2H2_type"/>
</dbReference>
<organism evidence="8 9">
    <name type="scientific">Taeniopygia guttata</name>
    <name type="common">Zebra finch</name>
    <name type="synonym">Poephila guttata</name>
    <dbReference type="NCBI Taxonomy" id="59729"/>
    <lineage>
        <taxon>Eukaryota</taxon>
        <taxon>Metazoa</taxon>
        <taxon>Chordata</taxon>
        <taxon>Craniata</taxon>
        <taxon>Vertebrata</taxon>
        <taxon>Euteleostomi</taxon>
        <taxon>Archelosauria</taxon>
        <taxon>Archosauria</taxon>
        <taxon>Dinosauria</taxon>
        <taxon>Saurischia</taxon>
        <taxon>Theropoda</taxon>
        <taxon>Coelurosauria</taxon>
        <taxon>Aves</taxon>
        <taxon>Neognathae</taxon>
        <taxon>Neoaves</taxon>
        <taxon>Telluraves</taxon>
        <taxon>Australaves</taxon>
        <taxon>Passeriformes</taxon>
        <taxon>Passeroidea</taxon>
        <taxon>Estrildidae</taxon>
        <taxon>Estrildinae</taxon>
        <taxon>Taeniopygia</taxon>
    </lineage>
</organism>
<feature type="compositionally biased region" description="Low complexity" evidence="6">
    <location>
        <begin position="124"/>
        <end position="136"/>
    </location>
</feature>
<evidence type="ECO:0000256" key="4">
    <source>
        <dbReference type="ARBA" id="ARBA00022833"/>
    </source>
</evidence>
<dbReference type="AlphaFoldDB" id="A0A674H2R8"/>
<evidence type="ECO:0000313" key="8">
    <source>
        <dbReference type="Ensembl" id="ENSTGUP00000029104.1"/>
    </source>
</evidence>
<dbReference type="GO" id="GO:0000978">
    <property type="term" value="F:RNA polymerase II cis-regulatory region sequence-specific DNA binding"/>
    <property type="evidence" value="ECO:0007669"/>
    <property type="project" value="TreeGrafter"/>
</dbReference>
<dbReference type="PANTHER" id="PTHR23235:SF58">
    <property type="entry name" value="EARLY GROWTH RESPONSE PROTEIN 4"/>
    <property type="match status" value="1"/>
</dbReference>
<feature type="domain" description="C2H2-type" evidence="7">
    <location>
        <begin position="591"/>
        <end position="618"/>
    </location>
</feature>
<keyword evidence="1" id="KW-0479">Metal-binding</keyword>